<dbReference type="PATRIC" id="fig|909613.9.peg.3221"/>
<evidence type="ECO:0000313" key="1">
    <source>
        <dbReference type="EMBL" id="EWC61481.1"/>
    </source>
</evidence>
<accession>W7IYB8</accession>
<evidence type="ECO:0000313" key="2">
    <source>
        <dbReference type="Proteomes" id="UP000019277"/>
    </source>
</evidence>
<dbReference type="InterPro" id="IPR006764">
    <property type="entry name" value="SAM_dep_MeTrfase_SAV2177_type"/>
</dbReference>
<dbReference type="CDD" id="cd02440">
    <property type="entry name" value="AdoMet_MTases"/>
    <property type="match status" value="1"/>
</dbReference>
<comment type="caution">
    <text evidence="1">The sequence shown here is derived from an EMBL/GenBank/DDBJ whole genome shotgun (WGS) entry which is preliminary data.</text>
</comment>
<organism evidence="1 2">
    <name type="scientific">Actinokineospora spheciospongiae</name>
    <dbReference type="NCBI Taxonomy" id="909613"/>
    <lineage>
        <taxon>Bacteria</taxon>
        <taxon>Bacillati</taxon>
        <taxon>Actinomycetota</taxon>
        <taxon>Actinomycetes</taxon>
        <taxon>Pseudonocardiales</taxon>
        <taxon>Pseudonocardiaceae</taxon>
        <taxon>Actinokineospora</taxon>
    </lineage>
</organism>
<reference evidence="1 2" key="1">
    <citation type="journal article" date="2014" name="Genome Announc.">
        <title>Draft Genome Sequence of the Antitrypanosomally Active Sponge-Associated Bacterium Actinokineospora sp. Strain EG49.</title>
        <authorList>
            <person name="Harjes J."/>
            <person name="Ryu T."/>
            <person name="Abdelmohsen U.R."/>
            <person name="Moitinho-Silva L."/>
            <person name="Horn H."/>
            <person name="Ravasi T."/>
            <person name="Hentschel U."/>
        </authorList>
    </citation>
    <scope>NUCLEOTIDE SEQUENCE [LARGE SCALE GENOMIC DNA]</scope>
    <source>
        <strain evidence="1 2">EG49</strain>
    </source>
</reference>
<gene>
    <name evidence="1" type="ORF">UO65_3219</name>
</gene>
<proteinExistence type="predicted"/>
<dbReference type="Proteomes" id="UP000019277">
    <property type="component" value="Unassembled WGS sequence"/>
</dbReference>
<name>W7IYB8_9PSEU</name>
<dbReference type="RefSeq" id="WP_035283225.1">
    <property type="nucleotide sequence ID" value="NZ_AYXG01000109.1"/>
</dbReference>
<dbReference type="OrthoDB" id="5175904at2"/>
<dbReference type="Pfam" id="PF04672">
    <property type="entry name" value="Methyltransf_19"/>
    <property type="match status" value="1"/>
</dbReference>
<sequence length="254" mass="27631">MSGPAADPDRPSAARVYDYLLGGACNFETDRRFAERIVAAMPEARSAARENRDFLRRAVRYFRARGITQFLDLGSGIPTVGNVHEAVPDARVLYVDLDPIAVAHSEVELAGCPRAEVVLADMLDPDAVLGSAAARRLLDLEQPIAVLMVSVLHFVPDPMPAIRRYVEAMAPGSFLAITHGTRDARHPNNDSAVRLYDETGSASVSRDRAQVEALIDGLDLVEPGVVWTPQWHPDTAPGDGDPRESLIYAVVGRR</sequence>
<dbReference type="AlphaFoldDB" id="W7IYB8"/>
<evidence type="ECO:0008006" key="3">
    <source>
        <dbReference type="Google" id="ProtNLM"/>
    </source>
</evidence>
<dbReference type="InterPro" id="IPR029063">
    <property type="entry name" value="SAM-dependent_MTases_sf"/>
</dbReference>
<dbReference type="PIRSF" id="PIRSF017393">
    <property type="entry name" value="MTase_SAV2177"/>
    <property type="match status" value="1"/>
</dbReference>
<dbReference type="STRING" id="909613.UO65_3219"/>
<keyword evidence="2" id="KW-1185">Reference proteome</keyword>
<dbReference type="EMBL" id="AYXG01000109">
    <property type="protein sequence ID" value="EWC61481.1"/>
    <property type="molecule type" value="Genomic_DNA"/>
</dbReference>
<dbReference type="Gene3D" id="3.40.50.150">
    <property type="entry name" value="Vaccinia Virus protein VP39"/>
    <property type="match status" value="1"/>
</dbReference>
<dbReference type="eggNOG" id="COG2265">
    <property type="taxonomic scope" value="Bacteria"/>
</dbReference>
<protein>
    <recommendedName>
        <fullName evidence="3">S-adenosyl methyltransferase</fullName>
    </recommendedName>
</protein>
<dbReference type="SUPFAM" id="SSF53335">
    <property type="entry name" value="S-adenosyl-L-methionine-dependent methyltransferases"/>
    <property type="match status" value="1"/>
</dbReference>